<feature type="compositionally biased region" description="Basic and acidic residues" evidence="1">
    <location>
        <begin position="237"/>
        <end position="246"/>
    </location>
</feature>
<evidence type="ECO:0000313" key="3">
    <source>
        <dbReference type="Proteomes" id="UP001147747"/>
    </source>
</evidence>
<feature type="region of interest" description="Disordered" evidence="1">
    <location>
        <begin position="1"/>
        <end position="23"/>
    </location>
</feature>
<accession>A0A9W9W6Q9</accession>
<reference evidence="2" key="1">
    <citation type="submission" date="2022-12" db="EMBL/GenBank/DDBJ databases">
        <authorList>
            <person name="Petersen C."/>
        </authorList>
    </citation>
    <scope>NUCLEOTIDE SEQUENCE</scope>
    <source>
        <strain evidence="2">IBT 29677</strain>
    </source>
</reference>
<dbReference type="OrthoDB" id="4322249at2759"/>
<comment type="caution">
    <text evidence="2">The sequence shown here is derived from an EMBL/GenBank/DDBJ whole genome shotgun (WGS) entry which is preliminary data.</text>
</comment>
<proteinExistence type="predicted"/>
<evidence type="ECO:0000313" key="2">
    <source>
        <dbReference type="EMBL" id="KAJ5404475.1"/>
    </source>
</evidence>
<organism evidence="2 3">
    <name type="scientific">Penicillium cosmopolitanum</name>
    <dbReference type="NCBI Taxonomy" id="1131564"/>
    <lineage>
        <taxon>Eukaryota</taxon>
        <taxon>Fungi</taxon>
        <taxon>Dikarya</taxon>
        <taxon>Ascomycota</taxon>
        <taxon>Pezizomycotina</taxon>
        <taxon>Eurotiomycetes</taxon>
        <taxon>Eurotiomycetidae</taxon>
        <taxon>Eurotiales</taxon>
        <taxon>Aspergillaceae</taxon>
        <taxon>Penicillium</taxon>
    </lineage>
</organism>
<feature type="compositionally biased region" description="Polar residues" evidence="1">
    <location>
        <begin position="322"/>
        <end position="331"/>
    </location>
</feature>
<feature type="region of interest" description="Disordered" evidence="1">
    <location>
        <begin position="237"/>
        <end position="266"/>
    </location>
</feature>
<protein>
    <submittedName>
        <fullName evidence="2">Uncharacterized protein</fullName>
    </submittedName>
</protein>
<dbReference type="AlphaFoldDB" id="A0A9W9W6Q9"/>
<dbReference type="RefSeq" id="XP_056491717.1">
    <property type="nucleotide sequence ID" value="XM_056628983.1"/>
</dbReference>
<dbReference type="Proteomes" id="UP001147747">
    <property type="component" value="Unassembled WGS sequence"/>
</dbReference>
<reference evidence="2" key="2">
    <citation type="journal article" date="2023" name="IMA Fungus">
        <title>Comparative genomic study of the Penicillium genus elucidates a diverse pangenome and 15 lateral gene transfer events.</title>
        <authorList>
            <person name="Petersen C."/>
            <person name="Sorensen T."/>
            <person name="Nielsen M.R."/>
            <person name="Sondergaard T.E."/>
            <person name="Sorensen J.L."/>
            <person name="Fitzpatrick D.A."/>
            <person name="Frisvad J.C."/>
            <person name="Nielsen K.L."/>
        </authorList>
    </citation>
    <scope>NUCLEOTIDE SEQUENCE</scope>
    <source>
        <strain evidence="2">IBT 29677</strain>
    </source>
</reference>
<dbReference type="EMBL" id="JAPZBU010000005">
    <property type="protein sequence ID" value="KAJ5404475.1"/>
    <property type="molecule type" value="Genomic_DNA"/>
</dbReference>
<dbReference type="GeneID" id="81367963"/>
<name>A0A9W9W6Q9_9EURO</name>
<gene>
    <name evidence="2" type="ORF">N7509_004346</name>
</gene>
<evidence type="ECO:0000256" key="1">
    <source>
        <dbReference type="SAM" id="MobiDB-lite"/>
    </source>
</evidence>
<feature type="compositionally biased region" description="Low complexity" evidence="1">
    <location>
        <begin position="292"/>
        <end position="306"/>
    </location>
</feature>
<keyword evidence="3" id="KW-1185">Reference proteome</keyword>
<sequence>METVIPDSDEMTSSQQPHPPSLIGRSISLDCASRLRTSDWDLFVPPKKSSISSPDTIERALQTICQFIDESQIIVEEKKSFVLQDPAADTWGSWANKAISFNTKKDGAAVVPVEMNKESPGERPNWIRTIIGLRRGVFKRCPCGIGPAHYKGRLGDYIATVTRDEYKCLEGYCSCEIPTRSDWQDELYATEKKREIVEFFKPELEVDLQHREEEIKEYLNGEAGLYPKGFSLMKREYEDSKPDNANKKPRIQSPLLRPKSSQSHLSTNEVQIPFNAEESETFDGLCTFSPNATGAESPTSTPTESGTMKEPSTGSAIMPSPGASTSLTQDSVIPERPPTPVSTAGCRIKRTPKERQEGSKFISDYVGQGYSYDQIREPYRHEFGIWRSSTALYNHSLNRKRYGGGKSYIEILFDPVRE</sequence>
<feature type="region of interest" description="Disordered" evidence="1">
    <location>
        <begin position="284"/>
        <end position="345"/>
    </location>
</feature>